<dbReference type="InterPro" id="IPR001680">
    <property type="entry name" value="WD40_rpt"/>
</dbReference>
<name>A0A3M7SMR3_BRAPC</name>
<evidence type="ECO:0000256" key="3">
    <source>
        <dbReference type="PROSITE-ProRule" id="PRU00221"/>
    </source>
</evidence>
<organism evidence="5 6">
    <name type="scientific">Brachionus plicatilis</name>
    <name type="common">Marine rotifer</name>
    <name type="synonym">Brachionus muelleri</name>
    <dbReference type="NCBI Taxonomy" id="10195"/>
    <lineage>
        <taxon>Eukaryota</taxon>
        <taxon>Metazoa</taxon>
        <taxon>Spiralia</taxon>
        <taxon>Gnathifera</taxon>
        <taxon>Rotifera</taxon>
        <taxon>Eurotatoria</taxon>
        <taxon>Monogononta</taxon>
        <taxon>Pseudotrocha</taxon>
        <taxon>Ploima</taxon>
        <taxon>Brachionidae</taxon>
        <taxon>Brachionus</taxon>
    </lineage>
</organism>
<protein>
    <submittedName>
        <fullName evidence="5">F-box WD repeat-containing 7 isoform X2</fullName>
    </submittedName>
</protein>
<dbReference type="PROSITE" id="PS00678">
    <property type="entry name" value="WD_REPEATS_1"/>
    <property type="match status" value="1"/>
</dbReference>
<feature type="domain" description="IP5PC-F beta-propeller" evidence="4">
    <location>
        <begin position="256"/>
        <end position="346"/>
    </location>
</feature>
<keyword evidence="1 3" id="KW-0853">WD repeat</keyword>
<dbReference type="InterPro" id="IPR036322">
    <property type="entry name" value="WD40_repeat_dom_sf"/>
</dbReference>
<dbReference type="GO" id="GO:1990234">
    <property type="term" value="C:transferase complex"/>
    <property type="evidence" value="ECO:0007669"/>
    <property type="project" value="UniProtKB-ARBA"/>
</dbReference>
<dbReference type="SUPFAM" id="SSF50978">
    <property type="entry name" value="WD40 repeat-like"/>
    <property type="match status" value="1"/>
</dbReference>
<comment type="caution">
    <text evidence="5">The sequence shown here is derived from an EMBL/GenBank/DDBJ whole genome shotgun (WGS) entry which is preliminary data.</text>
</comment>
<accession>A0A3M7SMR3</accession>
<dbReference type="Pfam" id="PF23754">
    <property type="entry name" value="Beta-prop_IP5PC_F"/>
    <property type="match status" value="1"/>
</dbReference>
<dbReference type="InterPro" id="IPR056454">
    <property type="entry name" value="Beta-prop_IP5PC_F"/>
</dbReference>
<dbReference type="OrthoDB" id="10193152at2759"/>
<dbReference type="AlphaFoldDB" id="A0A3M7SMR3"/>
<dbReference type="PRINTS" id="PR00320">
    <property type="entry name" value="GPROTEINBRPT"/>
</dbReference>
<feature type="repeat" description="WD" evidence="3">
    <location>
        <begin position="352"/>
        <end position="392"/>
    </location>
</feature>
<dbReference type="Pfam" id="PF00400">
    <property type="entry name" value="WD40"/>
    <property type="match status" value="1"/>
</dbReference>
<sequence>MDNLEIILPGCCLSTAYQKIKDQPSKFVCVECGDHTVDKADCLNIKRNQIAFRQKQLEIELSNYGDLNGKLDHLVQNAQHHFEQGLQDLTNSLDLRREYLKKSVDDFFFELLEKLTQEKDQMIAKVNEPSFLKKKSVDFSMHKSNSLEILDKNLDQIKKEMHILQEKIEFFDFGKNYELVVPESPLNVKEIFGFIQKDQKSRENETRTEIKYERIKNFNHCDQAQTKFITLPDIKFLSNKNVLSSNMHQIKLWNDESNICLKQLNTQNVKCLCVLNKSLVACGYLDSKIRIWSLDSYSSFLNFRPTAARQLCGHTDQIECLKLLKNGYLASGSRDGLVKIWDYNVCACVRTLKSHSGGVYCLEEMVNGNLLSGSMDGKIRFWDAQSGFNLHILDTHSSLINGLVVLDSGLLVSSSSDCVKVWNLETKNNVHKFEINSITCIDKLSNNFLVVGLWFGKVEIWDVESERCVQRLNTDEEGVGKLAVNQNDDIAVIAVKNCNIQMWKKSKVVIS</sequence>
<evidence type="ECO:0000259" key="4">
    <source>
        <dbReference type="Pfam" id="PF23754"/>
    </source>
</evidence>
<dbReference type="InterPro" id="IPR015943">
    <property type="entry name" value="WD40/YVTN_repeat-like_dom_sf"/>
</dbReference>
<proteinExistence type="predicted"/>
<evidence type="ECO:0000313" key="6">
    <source>
        <dbReference type="Proteomes" id="UP000276133"/>
    </source>
</evidence>
<dbReference type="EMBL" id="REGN01001107">
    <property type="protein sequence ID" value="RNA36992.1"/>
    <property type="molecule type" value="Genomic_DNA"/>
</dbReference>
<dbReference type="InterPro" id="IPR020472">
    <property type="entry name" value="WD40_PAC1"/>
</dbReference>
<dbReference type="PANTHER" id="PTHR22847:SF637">
    <property type="entry name" value="WD REPEAT DOMAIN 5B"/>
    <property type="match status" value="1"/>
</dbReference>
<dbReference type="PROSITE" id="PS50294">
    <property type="entry name" value="WD_REPEATS_REGION"/>
    <property type="match status" value="2"/>
</dbReference>
<keyword evidence="2" id="KW-0677">Repeat</keyword>
<feature type="repeat" description="WD" evidence="3">
    <location>
        <begin position="311"/>
        <end position="351"/>
    </location>
</feature>
<dbReference type="SMART" id="SM00320">
    <property type="entry name" value="WD40"/>
    <property type="match status" value="6"/>
</dbReference>
<dbReference type="PANTHER" id="PTHR22847">
    <property type="entry name" value="WD40 REPEAT PROTEIN"/>
    <property type="match status" value="1"/>
</dbReference>
<keyword evidence="6" id="KW-1185">Reference proteome</keyword>
<dbReference type="STRING" id="10195.A0A3M7SMR3"/>
<evidence type="ECO:0000256" key="1">
    <source>
        <dbReference type="ARBA" id="ARBA00022574"/>
    </source>
</evidence>
<evidence type="ECO:0000313" key="5">
    <source>
        <dbReference type="EMBL" id="RNA36992.1"/>
    </source>
</evidence>
<reference evidence="5 6" key="1">
    <citation type="journal article" date="2018" name="Sci. Rep.">
        <title>Genomic signatures of local adaptation to the degree of environmental predictability in rotifers.</title>
        <authorList>
            <person name="Franch-Gras L."/>
            <person name="Hahn C."/>
            <person name="Garcia-Roger E.M."/>
            <person name="Carmona M.J."/>
            <person name="Serra M."/>
            <person name="Gomez A."/>
        </authorList>
    </citation>
    <scope>NUCLEOTIDE SEQUENCE [LARGE SCALE GENOMIC DNA]</scope>
    <source>
        <strain evidence="5">HYR1</strain>
    </source>
</reference>
<gene>
    <name evidence="5" type="ORF">BpHYR1_011929</name>
</gene>
<dbReference type="PROSITE" id="PS50082">
    <property type="entry name" value="WD_REPEATS_2"/>
    <property type="match status" value="2"/>
</dbReference>
<dbReference type="InterPro" id="IPR019775">
    <property type="entry name" value="WD40_repeat_CS"/>
</dbReference>
<dbReference type="Proteomes" id="UP000276133">
    <property type="component" value="Unassembled WGS sequence"/>
</dbReference>
<evidence type="ECO:0000256" key="2">
    <source>
        <dbReference type="ARBA" id="ARBA00022737"/>
    </source>
</evidence>
<dbReference type="Gene3D" id="2.130.10.10">
    <property type="entry name" value="YVTN repeat-like/Quinoprotein amine dehydrogenase"/>
    <property type="match status" value="1"/>
</dbReference>